<dbReference type="SUPFAM" id="SSF56672">
    <property type="entry name" value="DNA/RNA polymerases"/>
    <property type="match status" value="1"/>
</dbReference>
<dbReference type="SMART" id="SM00474">
    <property type="entry name" value="35EXOc"/>
    <property type="match status" value="1"/>
</dbReference>
<dbReference type="EC" id="2.7.7.7" evidence="2 16"/>
<keyword evidence="5 17" id="KW-0548">Nucleotidyltransferase</keyword>
<comment type="function">
    <text evidence="15">In addition to polymerase activity, this DNA polymerase exhibits 3'-5' and 5'-3' exonuclease activity.</text>
</comment>
<dbReference type="GO" id="GO:0003887">
    <property type="term" value="F:DNA-directed DNA polymerase activity"/>
    <property type="evidence" value="ECO:0007669"/>
    <property type="project" value="UniProtKB-UniRule"/>
</dbReference>
<dbReference type="GO" id="GO:0008408">
    <property type="term" value="F:3'-5' exonuclease activity"/>
    <property type="evidence" value="ECO:0007669"/>
    <property type="project" value="InterPro"/>
</dbReference>
<evidence type="ECO:0000313" key="21">
    <source>
        <dbReference type="EMBL" id="ALG12463.1"/>
    </source>
</evidence>
<dbReference type="InterPro" id="IPR002562">
    <property type="entry name" value="3'-5'_exonuclease_dom"/>
</dbReference>
<dbReference type="FunFam" id="3.40.50.1010:FF:000001">
    <property type="entry name" value="DNA polymerase I"/>
    <property type="match status" value="1"/>
</dbReference>
<dbReference type="SMART" id="SM00279">
    <property type="entry name" value="HhH2"/>
    <property type="match status" value="1"/>
</dbReference>
<dbReference type="Pfam" id="PF01367">
    <property type="entry name" value="5_3_exonuc"/>
    <property type="match status" value="1"/>
</dbReference>
<evidence type="ECO:0000256" key="16">
    <source>
        <dbReference type="NCBIfam" id="TIGR00593"/>
    </source>
</evidence>
<dbReference type="Proteomes" id="UP000063699">
    <property type="component" value="Chromosome"/>
</dbReference>
<dbReference type="CDD" id="cd08637">
    <property type="entry name" value="DNA_pol_A_pol_I_C"/>
    <property type="match status" value="1"/>
</dbReference>
<keyword evidence="8 17" id="KW-0227">DNA damage</keyword>
<dbReference type="PANTHER" id="PTHR10133:SF27">
    <property type="entry name" value="DNA POLYMERASE NU"/>
    <property type="match status" value="1"/>
</dbReference>
<dbReference type="SUPFAM" id="SSF53098">
    <property type="entry name" value="Ribonuclease H-like"/>
    <property type="match status" value="1"/>
</dbReference>
<evidence type="ECO:0000256" key="10">
    <source>
        <dbReference type="ARBA" id="ARBA00022839"/>
    </source>
</evidence>
<evidence type="ECO:0000256" key="9">
    <source>
        <dbReference type="ARBA" id="ARBA00022801"/>
    </source>
</evidence>
<evidence type="ECO:0000256" key="13">
    <source>
        <dbReference type="ARBA" id="ARBA00023204"/>
    </source>
</evidence>
<dbReference type="InterPro" id="IPR036397">
    <property type="entry name" value="RNaseH_sf"/>
</dbReference>
<feature type="domain" description="DNA-directed DNA polymerase family A palm" evidence="20">
    <location>
        <begin position="659"/>
        <end position="866"/>
    </location>
</feature>
<dbReference type="FunFam" id="1.10.150.20:FF:000003">
    <property type="entry name" value="DNA polymerase I"/>
    <property type="match status" value="1"/>
</dbReference>
<dbReference type="GO" id="GO:0003677">
    <property type="term" value="F:DNA binding"/>
    <property type="evidence" value="ECO:0007669"/>
    <property type="project" value="UniProtKB-UniRule"/>
</dbReference>
<dbReference type="FunFam" id="1.10.150.20:FF:000002">
    <property type="entry name" value="DNA polymerase I"/>
    <property type="match status" value="1"/>
</dbReference>
<keyword evidence="6 17" id="KW-0235">DNA replication</keyword>
<sequence length="903" mass="99740">MGRPRLARVADQHRLLLIDGHSMAYRAFYALPKENFQTGTGQHTNAVFGFTSMLINLMRDEKPTHIAVAFDLSRKTFRSEKYTEYKANRSATPDEFKGQVSLIEDVLGALKIPMLTKENYEADDIIATLATQAEADGGYDVLICTGDRDALQLVTEHTTVLYPSRGVSEMTRFTPEAVLAKYGLTPTQYPDFAALRGDPSDNLPKIPGVGEKTITKWIQEYGSLNDLIDQVDKVKGKVGDNLRANLSSVVLNRELTQLVRDLELPAKPVDLAAQAWDRDAVHRLFDELEFRVLRDRLFQTLAAPEPEAESGFEITASTIQEGELGAWLAEHAPAGKRTGLAFRHVGPPGAVDLQSITVAGVDGDGTFIDVTALREEDERALTAWLADPAVPKVAHAVKLALHGLAQRGWELGGLAMDTELAAYLVRPGQRSFSLDDLVLRHLKRELRVEEVEGEQQLSMFDEADESEKLAATEVVRARAVAELAEALFTEVEATGGTKLLAEMELPLLQVLAEIEGIGICIDMEHLASLEAHFAARVKEAAQAAYGVIGKEINLGSPKQLQVVLFDELQMPKTKKTKTGYTTDADALTTLFETTAHPFLQHLLEHRDATRLKTTVDGLIKSVADDGRIHTTYNQTIAATGRLSSTEPNLQNIPIRTDEGRRIRDAFVVGAGYSELMTADYSQIEMRIMAHLSHDEGLVEAFNSGFDFHAATAARVFSVEPTDVSGPQRAKVKAMNYGLAYGLSAYGLSQQLRISTEEARGLMEEYFERFGGVRDYLTSIVDRARREGYTETIFGRRRYLPDLNSDNRQRREMAERMALNAPIQGSAADIIKVAMLNVQAKLKQAGLKSRMLLQVHDELVLEVVADEKKAVEDLVREGMGNAYHLDVPLDVSVGFGRSWNDAAH</sequence>
<accession>A0A0N7F4V2</accession>
<dbReference type="InterPro" id="IPR012337">
    <property type="entry name" value="RNaseH-like_sf"/>
</dbReference>
<evidence type="ECO:0000256" key="14">
    <source>
        <dbReference type="ARBA" id="ARBA00049244"/>
    </source>
</evidence>
<dbReference type="Gene3D" id="1.10.150.20">
    <property type="entry name" value="5' to 3' exonuclease, C-terminal subdomain"/>
    <property type="match status" value="2"/>
</dbReference>
<evidence type="ECO:0000313" key="22">
    <source>
        <dbReference type="Proteomes" id="UP000063699"/>
    </source>
</evidence>
<dbReference type="GO" id="GO:0008409">
    <property type="term" value="F:5'-3' exonuclease activity"/>
    <property type="evidence" value="ECO:0007669"/>
    <property type="project" value="InterPro"/>
</dbReference>
<dbReference type="PROSITE" id="PS00447">
    <property type="entry name" value="DNA_POLYMERASE_A"/>
    <property type="match status" value="1"/>
</dbReference>
<dbReference type="Pfam" id="PF22619">
    <property type="entry name" value="DNA_polI_exo1"/>
    <property type="match status" value="1"/>
</dbReference>
<dbReference type="FunFam" id="1.20.1060.10:FF:000001">
    <property type="entry name" value="DNA polymerase I"/>
    <property type="match status" value="1"/>
</dbReference>
<dbReference type="CDD" id="cd09898">
    <property type="entry name" value="H3TH_53EXO"/>
    <property type="match status" value="1"/>
</dbReference>
<dbReference type="SUPFAM" id="SSF47807">
    <property type="entry name" value="5' to 3' exonuclease, C-terminal subdomain"/>
    <property type="match status" value="1"/>
</dbReference>
<dbReference type="Gene3D" id="3.30.70.370">
    <property type="match status" value="1"/>
</dbReference>
<dbReference type="InterPro" id="IPR001098">
    <property type="entry name" value="DNA-dir_DNA_pol_A_palm_dom"/>
</dbReference>
<evidence type="ECO:0000256" key="6">
    <source>
        <dbReference type="ARBA" id="ARBA00022705"/>
    </source>
</evidence>
<evidence type="ECO:0000256" key="12">
    <source>
        <dbReference type="ARBA" id="ARBA00023125"/>
    </source>
</evidence>
<name>A0A0N7F4V2_9PSEU</name>
<evidence type="ECO:0000259" key="19">
    <source>
        <dbReference type="SMART" id="SM00475"/>
    </source>
</evidence>
<dbReference type="SMART" id="SM00475">
    <property type="entry name" value="53EXOc"/>
    <property type="match status" value="1"/>
</dbReference>
<reference evidence="21 22" key="1">
    <citation type="submission" date="2015-07" db="EMBL/GenBank/DDBJ databases">
        <title>Genome sequencing of Kibdelosporangium phytohabitans.</title>
        <authorList>
            <person name="Qin S."/>
            <person name="Xing K."/>
        </authorList>
    </citation>
    <scope>NUCLEOTIDE SEQUENCE [LARGE SCALE GENOMIC DNA]</scope>
    <source>
        <strain evidence="21 22">KLBMP1111</strain>
    </source>
</reference>
<evidence type="ECO:0000259" key="18">
    <source>
        <dbReference type="SMART" id="SM00474"/>
    </source>
</evidence>
<keyword evidence="7" id="KW-0540">Nuclease</keyword>
<dbReference type="GO" id="GO:0006302">
    <property type="term" value="P:double-strand break repair"/>
    <property type="evidence" value="ECO:0007669"/>
    <property type="project" value="TreeGrafter"/>
</dbReference>
<evidence type="ECO:0000259" key="20">
    <source>
        <dbReference type="SMART" id="SM00482"/>
    </source>
</evidence>
<evidence type="ECO:0000256" key="3">
    <source>
        <dbReference type="ARBA" id="ARBA00020311"/>
    </source>
</evidence>
<dbReference type="CDD" id="cd09859">
    <property type="entry name" value="PIN_53EXO"/>
    <property type="match status" value="1"/>
</dbReference>
<feature type="domain" description="3'-5' exonuclease" evidence="18">
    <location>
        <begin position="315"/>
        <end position="492"/>
    </location>
</feature>
<comment type="similarity">
    <text evidence="1 17">Belongs to the DNA polymerase type-A family.</text>
</comment>
<proteinExistence type="inferred from homology"/>
<dbReference type="AlphaFoldDB" id="A0A0N7F4V2"/>
<dbReference type="SUPFAM" id="SSF88723">
    <property type="entry name" value="PIN domain-like"/>
    <property type="match status" value="1"/>
</dbReference>
<dbReference type="InterPro" id="IPR002421">
    <property type="entry name" value="5-3_exonuclease"/>
</dbReference>
<dbReference type="KEGG" id="kphy:AOZ06_41380"/>
<dbReference type="NCBIfam" id="TIGR00593">
    <property type="entry name" value="pola"/>
    <property type="match status" value="1"/>
</dbReference>
<evidence type="ECO:0000256" key="4">
    <source>
        <dbReference type="ARBA" id="ARBA00022679"/>
    </source>
</evidence>
<dbReference type="InterPro" id="IPR019760">
    <property type="entry name" value="DNA-dir_DNA_pol_A_CS"/>
</dbReference>
<dbReference type="SMART" id="SM00482">
    <property type="entry name" value="POLAc"/>
    <property type="match status" value="1"/>
</dbReference>
<evidence type="ECO:0000256" key="17">
    <source>
        <dbReference type="RuleBase" id="RU004460"/>
    </source>
</evidence>
<dbReference type="Gene3D" id="3.30.420.10">
    <property type="entry name" value="Ribonuclease H-like superfamily/Ribonuclease H"/>
    <property type="match status" value="1"/>
</dbReference>
<comment type="catalytic activity">
    <reaction evidence="14 17">
        <text>DNA(n) + a 2'-deoxyribonucleoside 5'-triphosphate = DNA(n+1) + diphosphate</text>
        <dbReference type="Rhea" id="RHEA:22508"/>
        <dbReference type="Rhea" id="RHEA-COMP:17339"/>
        <dbReference type="Rhea" id="RHEA-COMP:17340"/>
        <dbReference type="ChEBI" id="CHEBI:33019"/>
        <dbReference type="ChEBI" id="CHEBI:61560"/>
        <dbReference type="ChEBI" id="CHEBI:173112"/>
        <dbReference type="EC" id="2.7.7.7"/>
    </reaction>
</comment>
<keyword evidence="11 17" id="KW-0239">DNA-directed DNA polymerase</keyword>
<dbReference type="Pfam" id="PF02739">
    <property type="entry name" value="5_3_exonuc_N"/>
    <property type="match status" value="1"/>
</dbReference>
<dbReference type="GO" id="GO:0006261">
    <property type="term" value="P:DNA-templated DNA replication"/>
    <property type="evidence" value="ECO:0007669"/>
    <property type="project" value="UniProtKB-UniRule"/>
</dbReference>
<dbReference type="InterPro" id="IPR036279">
    <property type="entry name" value="5-3_exonuclease_C_sf"/>
</dbReference>
<evidence type="ECO:0000256" key="5">
    <source>
        <dbReference type="ARBA" id="ARBA00022695"/>
    </source>
</evidence>
<dbReference type="InterPro" id="IPR018320">
    <property type="entry name" value="DNA_polymerase_1"/>
</dbReference>
<dbReference type="NCBIfam" id="NF004397">
    <property type="entry name" value="PRK05755.1"/>
    <property type="match status" value="1"/>
</dbReference>
<dbReference type="Gene3D" id="3.40.50.1010">
    <property type="entry name" value="5'-nuclease"/>
    <property type="match status" value="1"/>
</dbReference>
<evidence type="ECO:0000256" key="11">
    <source>
        <dbReference type="ARBA" id="ARBA00022932"/>
    </source>
</evidence>
<dbReference type="InterPro" id="IPR029060">
    <property type="entry name" value="PIN-like_dom_sf"/>
</dbReference>
<dbReference type="STRING" id="860235.AOZ06_41380"/>
<evidence type="ECO:0000256" key="1">
    <source>
        <dbReference type="ARBA" id="ARBA00007705"/>
    </source>
</evidence>
<dbReference type="InterPro" id="IPR002298">
    <property type="entry name" value="DNA_polymerase_A"/>
</dbReference>
<evidence type="ECO:0000256" key="2">
    <source>
        <dbReference type="ARBA" id="ARBA00012417"/>
    </source>
</evidence>
<protein>
    <recommendedName>
        <fullName evidence="3 16">DNA polymerase I</fullName>
        <ecNumber evidence="2 16">2.7.7.7</ecNumber>
    </recommendedName>
</protein>
<keyword evidence="4 17" id="KW-0808">Transferase</keyword>
<dbReference type="InterPro" id="IPR020045">
    <property type="entry name" value="DNA_polI_H3TH"/>
</dbReference>
<keyword evidence="10" id="KW-0269">Exonuclease</keyword>
<keyword evidence="22" id="KW-1185">Reference proteome</keyword>
<keyword evidence="13 17" id="KW-0234">DNA repair</keyword>
<organism evidence="21 22">
    <name type="scientific">Kibdelosporangium phytohabitans</name>
    <dbReference type="NCBI Taxonomy" id="860235"/>
    <lineage>
        <taxon>Bacteria</taxon>
        <taxon>Bacillati</taxon>
        <taxon>Actinomycetota</taxon>
        <taxon>Actinomycetes</taxon>
        <taxon>Pseudonocardiales</taxon>
        <taxon>Pseudonocardiaceae</taxon>
        <taxon>Kibdelosporangium</taxon>
    </lineage>
</organism>
<dbReference type="InterPro" id="IPR008918">
    <property type="entry name" value="HhH2"/>
</dbReference>
<feature type="domain" description="5'-3' exonuclease" evidence="19">
    <location>
        <begin position="13"/>
        <end position="274"/>
    </location>
</feature>
<evidence type="ECO:0000256" key="7">
    <source>
        <dbReference type="ARBA" id="ARBA00022722"/>
    </source>
</evidence>
<gene>
    <name evidence="17" type="primary">polA</name>
    <name evidence="21" type="ORF">AOZ06_41380</name>
</gene>
<dbReference type="PANTHER" id="PTHR10133">
    <property type="entry name" value="DNA POLYMERASE I"/>
    <property type="match status" value="1"/>
</dbReference>
<dbReference type="Gene3D" id="1.20.1060.10">
    <property type="entry name" value="Taq DNA Polymerase, Chain T, domain 4"/>
    <property type="match status" value="1"/>
</dbReference>
<dbReference type="EMBL" id="CP012752">
    <property type="protein sequence ID" value="ALG12463.1"/>
    <property type="molecule type" value="Genomic_DNA"/>
</dbReference>
<dbReference type="InterPro" id="IPR054690">
    <property type="entry name" value="DNA_polI_exonuclease"/>
</dbReference>
<dbReference type="Pfam" id="PF00476">
    <property type="entry name" value="DNA_pol_A"/>
    <property type="match status" value="1"/>
</dbReference>
<evidence type="ECO:0000256" key="15">
    <source>
        <dbReference type="ARBA" id="ARBA00053603"/>
    </source>
</evidence>
<dbReference type="CDD" id="cd06140">
    <property type="entry name" value="DNA_polA_I_Bacillus_like_exo"/>
    <property type="match status" value="1"/>
</dbReference>
<keyword evidence="9" id="KW-0378">Hydrolase</keyword>
<dbReference type="PRINTS" id="PR00868">
    <property type="entry name" value="DNAPOLI"/>
</dbReference>
<dbReference type="InterPro" id="IPR020046">
    <property type="entry name" value="5-3_exonucl_a-hlix_arch_N"/>
</dbReference>
<evidence type="ECO:0000256" key="8">
    <source>
        <dbReference type="ARBA" id="ARBA00022763"/>
    </source>
</evidence>
<keyword evidence="12 17" id="KW-0238">DNA-binding</keyword>
<dbReference type="InterPro" id="IPR043502">
    <property type="entry name" value="DNA/RNA_pol_sf"/>
</dbReference>